<dbReference type="STRING" id="1094715.GCA_000236165_02601"/>
<feature type="chain" id="PRO_5016672353" evidence="1">
    <location>
        <begin position="24"/>
        <end position="152"/>
    </location>
</feature>
<reference evidence="2 3" key="1">
    <citation type="submission" date="2018-06" db="EMBL/GenBank/DDBJ databases">
        <authorList>
            <consortium name="Pathogen Informatics"/>
            <person name="Doyle S."/>
        </authorList>
    </citation>
    <scope>NUCLEOTIDE SEQUENCE [LARGE SCALE GENOMIC DNA]</scope>
    <source>
        <strain evidence="2 3">NCTC11370</strain>
    </source>
</reference>
<keyword evidence="3" id="KW-1185">Reference proteome</keyword>
<keyword evidence="1" id="KW-0732">Signal</keyword>
<sequence length="152" mass="17393">MKPLWQGTLLWFMLLISPLTLYAQDETDVCQWVKQILTTTLSVDYTYEPANAAELKKNYSLNAWNALSSFLGSYVEVIKEQHLTLHPKFIKDPEISEQGIVSGITYWRVDEVVSLPELNLTIAFSLLIIKTNPSPYGHFLIQSINMLKKENS</sequence>
<gene>
    <name evidence="2" type="ORF">NCTC11370_02756</name>
</gene>
<dbReference type="AlphaFoldDB" id="A0A377GD53"/>
<dbReference type="EMBL" id="UGGT01000001">
    <property type="protein sequence ID" value="STO22664.1"/>
    <property type="molecule type" value="Genomic_DNA"/>
</dbReference>
<dbReference type="RefSeq" id="WP_010654772.1">
    <property type="nucleotide sequence ID" value="NZ_JAPHOO010000001.1"/>
</dbReference>
<name>A0A377GD53_9GAMM</name>
<organism evidence="2 3">
    <name type="scientific">Fluoribacter dumoffii</name>
    <dbReference type="NCBI Taxonomy" id="463"/>
    <lineage>
        <taxon>Bacteria</taxon>
        <taxon>Pseudomonadati</taxon>
        <taxon>Pseudomonadota</taxon>
        <taxon>Gammaproteobacteria</taxon>
        <taxon>Legionellales</taxon>
        <taxon>Legionellaceae</taxon>
        <taxon>Fluoribacter</taxon>
    </lineage>
</organism>
<accession>A0A377GD53</accession>
<feature type="signal peptide" evidence="1">
    <location>
        <begin position="1"/>
        <end position="23"/>
    </location>
</feature>
<dbReference type="Proteomes" id="UP000254554">
    <property type="component" value="Unassembled WGS sequence"/>
</dbReference>
<proteinExistence type="predicted"/>
<evidence type="ECO:0000313" key="2">
    <source>
        <dbReference type="EMBL" id="STO22664.1"/>
    </source>
</evidence>
<protein>
    <submittedName>
        <fullName evidence="2">Macrophage killing protein with similarity to conjugation protein</fullName>
    </submittedName>
</protein>
<evidence type="ECO:0000256" key="1">
    <source>
        <dbReference type="SAM" id="SignalP"/>
    </source>
</evidence>
<dbReference type="OrthoDB" id="5638127at2"/>
<dbReference type="GeneID" id="93293513"/>
<evidence type="ECO:0000313" key="3">
    <source>
        <dbReference type="Proteomes" id="UP000254554"/>
    </source>
</evidence>